<dbReference type="InterPro" id="IPR036388">
    <property type="entry name" value="WH-like_DNA-bd_sf"/>
</dbReference>
<dbReference type="InterPro" id="IPR011991">
    <property type="entry name" value="ArsR-like_HTH"/>
</dbReference>
<reference evidence="5 6" key="1">
    <citation type="submission" date="2020-08" db="EMBL/GenBank/DDBJ databases">
        <title>Genomic Encyclopedia of Type Strains, Phase IV (KMG-IV): sequencing the most valuable type-strain genomes for metagenomic binning, comparative biology and taxonomic classification.</title>
        <authorList>
            <person name="Goeker M."/>
        </authorList>
    </citation>
    <scope>NUCLEOTIDE SEQUENCE [LARGE SCALE GENOMIC DNA]</scope>
    <source>
        <strain evidence="5 6">DSM 17328</strain>
    </source>
</reference>
<gene>
    <name evidence="5" type="ORF">GGQ98_002497</name>
</gene>
<keyword evidence="3" id="KW-0804">Transcription</keyword>
<dbReference type="RefSeq" id="WP_184069964.1">
    <property type="nucleotide sequence ID" value="NZ_JACHNZ010000029.1"/>
</dbReference>
<dbReference type="Proteomes" id="UP000566324">
    <property type="component" value="Unassembled WGS sequence"/>
</dbReference>
<dbReference type="GO" id="GO:0005829">
    <property type="term" value="C:cytosol"/>
    <property type="evidence" value="ECO:0007669"/>
    <property type="project" value="TreeGrafter"/>
</dbReference>
<dbReference type="GO" id="GO:0006355">
    <property type="term" value="P:regulation of DNA-templated transcription"/>
    <property type="evidence" value="ECO:0007669"/>
    <property type="project" value="UniProtKB-ARBA"/>
</dbReference>
<feature type="domain" description="HTH asnC-type" evidence="4">
    <location>
        <begin position="3"/>
        <end position="64"/>
    </location>
</feature>
<evidence type="ECO:0000259" key="4">
    <source>
        <dbReference type="PROSITE" id="PS50956"/>
    </source>
</evidence>
<accession>A0A7W7F7N4</accession>
<dbReference type="PANTHER" id="PTHR30154:SF17">
    <property type="entry name" value="DNA-BINDING TRANSCRIPTIONAL ACTIVATOR DECR"/>
    <property type="match status" value="1"/>
</dbReference>
<dbReference type="PANTHER" id="PTHR30154">
    <property type="entry name" value="LEUCINE-RESPONSIVE REGULATORY PROTEIN"/>
    <property type="match status" value="1"/>
</dbReference>
<keyword evidence="1" id="KW-0805">Transcription regulation</keyword>
<keyword evidence="6" id="KW-1185">Reference proteome</keyword>
<organism evidence="5 6">
    <name type="scientific">Sphingosinicella soli</name>
    <dbReference type="NCBI Taxonomy" id="333708"/>
    <lineage>
        <taxon>Bacteria</taxon>
        <taxon>Pseudomonadati</taxon>
        <taxon>Pseudomonadota</taxon>
        <taxon>Alphaproteobacteria</taxon>
        <taxon>Sphingomonadales</taxon>
        <taxon>Sphingosinicellaceae</taxon>
        <taxon>Sphingosinicella</taxon>
    </lineage>
</organism>
<dbReference type="PROSITE" id="PS50956">
    <property type="entry name" value="HTH_ASNC_2"/>
    <property type="match status" value="1"/>
</dbReference>
<dbReference type="EMBL" id="JACHNZ010000029">
    <property type="protein sequence ID" value="MBB4632869.1"/>
    <property type="molecule type" value="Genomic_DNA"/>
</dbReference>
<dbReference type="Pfam" id="PF01037">
    <property type="entry name" value="AsnC_trans_reg"/>
    <property type="match status" value="1"/>
</dbReference>
<dbReference type="PROSITE" id="PS00519">
    <property type="entry name" value="HTH_ASNC_1"/>
    <property type="match status" value="1"/>
</dbReference>
<comment type="caution">
    <text evidence="5">The sequence shown here is derived from an EMBL/GenBank/DDBJ whole genome shotgun (WGS) entry which is preliminary data.</text>
</comment>
<dbReference type="Gene3D" id="1.10.10.10">
    <property type="entry name" value="Winged helix-like DNA-binding domain superfamily/Winged helix DNA-binding domain"/>
    <property type="match status" value="1"/>
</dbReference>
<dbReference type="Pfam" id="PF13412">
    <property type="entry name" value="HTH_24"/>
    <property type="match status" value="1"/>
</dbReference>
<dbReference type="AlphaFoldDB" id="A0A7W7F7N4"/>
<evidence type="ECO:0000313" key="5">
    <source>
        <dbReference type="EMBL" id="MBB4632869.1"/>
    </source>
</evidence>
<dbReference type="InterPro" id="IPR000485">
    <property type="entry name" value="AsnC-type_HTH_dom"/>
</dbReference>
<proteinExistence type="predicted"/>
<sequence>MRLDDFDRKILRVLQEDCSLSTADVAERVGLSQSPCWRRIAAMEEAGIIRKRVALLDRRKVGLGAQVFANVKLSAHGRAHMAEFEATVRDIEEIQECYVLMGTTDFLLRIVTTDIEAYEKLFFEKLSRLPGVQEITSSMALSEIKSTTALPVRAAPA</sequence>
<protein>
    <submittedName>
        <fullName evidence="5">Lrp/AsnC family transcriptional regulator</fullName>
    </submittedName>
</protein>
<dbReference type="PRINTS" id="PR00033">
    <property type="entry name" value="HTHASNC"/>
</dbReference>
<dbReference type="SMART" id="SM00344">
    <property type="entry name" value="HTH_ASNC"/>
    <property type="match status" value="1"/>
</dbReference>
<evidence type="ECO:0000256" key="1">
    <source>
        <dbReference type="ARBA" id="ARBA00023015"/>
    </source>
</evidence>
<dbReference type="Gene3D" id="3.30.70.920">
    <property type="match status" value="1"/>
</dbReference>
<evidence type="ECO:0000256" key="3">
    <source>
        <dbReference type="ARBA" id="ARBA00023163"/>
    </source>
</evidence>
<name>A0A7W7F7N4_9SPHN</name>
<dbReference type="CDD" id="cd00090">
    <property type="entry name" value="HTH_ARSR"/>
    <property type="match status" value="1"/>
</dbReference>
<dbReference type="SUPFAM" id="SSF54909">
    <property type="entry name" value="Dimeric alpha+beta barrel"/>
    <property type="match status" value="1"/>
</dbReference>
<evidence type="ECO:0000256" key="2">
    <source>
        <dbReference type="ARBA" id="ARBA00023125"/>
    </source>
</evidence>
<dbReference type="InterPro" id="IPR011008">
    <property type="entry name" value="Dimeric_a/b-barrel"/>
</dbReference>
<dbReference type="InterPro" id="IPR019885">
    <property type="entry name" value="Tscrpt_reg_HTH_AsnC-type_CS"/>
</dbReference>
<evidence type="ECO:0000313" key="6">
    <source>
        <dbReference type="Proteomes" id="UP000566324"/>
    </source>
</evidence>
<dbReference type="InterPro" id="IPR036390">
    <property type="entry name" value="WH_DNA-bd_sf"/>
</dbReference>
<dbReference type="InterPro" id="IPR019888">
    <property type="entry name" value="Tscrpt_reg_AsnC-like"/>
</dbReference>
<dbReference type="InterPro" id="IPR019887">
    <property type="entry name" value="Tscrpt_reg_AsnC/Lrp_C"/>
</dbReference>
<keyword evidence="2" id="KW-0238">DNA-binding</keyword>
<dbReference type="GO" id="GO:0043200">
    <property type="term" value="P:response to amino acid"/>
    <property type="evidence" value="ECO:0007669"/>
    <property type="project" value="TreeGrafter"/>
</dbReference>
<dbReference type="GO" id="GO:0043565">
    <property type="term" value="F:sequence-specific DNA binding"/>
    <property type="evidence" value="ECO:0007669"/>
    <property type="project" value="InterPro"/>
</dbReference>
<dbReference type="SUPFAM" id="SSF46785">
    <property type="entry name" value="Winged helix' DNA-binding domain"/>
    <property type="match status" value="1"/>
</dbReference>